<proteinExistence type="predicted"/>
<feature type="transmembrane region" description="Helical" evidence="2">
    <location>
        <begin position="141"/>
        <end position="161"/>
    </location>
</feature>
<feature type="transmembrane region" description="Helical" evidence="2">
    <location>
        <begin position="111"/>
        <end position="135"/>
    </location>
</feature>
<feature type="compositionally biased region" description="Low complexity" evidence="1">
    <location>
        <begin position="204"/>
        <end position="214"/>
    </location>
</feature>
<name>A0AAY4EDW8_9TELE</name>
<dbReference type="GeneTree" id="ENSGT00940000165199"/>
<dbReference type="Pfam" id="PF15038">
    <property type="entry name" value="Jiraiya"/>
    <property type="match status" value="1"/>
</dbReference>
<gene>
    <name evidence="3" type="primary">rfxank</name>
</gene>
<evidence type="ECO:0000313" key="3">
    <source>
        <dbReference type="Ensembl" id="ENSDCDP00010055835.1"/>
    </source>
</evidence>
<evidence type="ECO:0000256" key="1">
    <source>
        <dbReference type="SAM" id="MobiDB-lite"/>
    </source>
</evidence>
<dbReference type="RefSeq" id="XP_028856576.1">
    <property type="nucleotide sequence ID" value="XM_029000743.1"/>
</dbReference>
<evidence type="ECO:0000313" key="4">
    <source>
        <dbReference type="Proteomes" id="UP000694580"/>
    </source>
</evidence>
<protein>
    <recommendedName>
        <fullName evidence="5">Transmembrane protein 221</fullName>
    </recommendedName>
</protein>
<reference evidence="3 4" key="1">
    <citation type="submission" date="2020-06" db="EMBL/GenBank/DDBJ databases">
        <authorList>
            <consortium name="Wellcome Sanger Institute Data Sharing"/>
        </authorList>
    </citation>
    <scope>NUCLEOTIDE SEQUENCE [LARGE SCALE GENOMIC DNA]</scope>
</reference>
<evidence type="ECO:0000256" key="2">
    <source>
        <dbReference type="SAM" id="Phobius"/>
    </source>
</evidence>
<dbReference type="PANTHER" id="PTHR36132:SF1">
    <property type="entry name" value="TRANSMEMBRANE PROTEIN 221"/>
    <property type="match status" value="1"/>
</dbReference>
<feature type="region of interest" description="Disordered" evidence="1">
    <location>
        <begin position="173"/>
        <end position="257"/>
    </location>
</feature>
<feature type="transmembrane region" description="Helical" evidence="2">
    <location>
        <begin position="53"/>
        <end position="72"/>
    </location>
</feature>
<dbReference type="InterPro" id="IPR053101">
    <property type="entry name" value="TM221"/>
</dbReference>
<keyword evidence="2" id="KW-1133">Transmembrane helix</keyword>
<reference evidence="3" key="3">
    <citation type="submission" date="2025-09" db="UniProtKB">
        <authorList>
            <consortium name="Ensembl"/>
        </authorList>
    </citation>
    <scope>IDENTIFICATION</scope>
</reference>
<dbReference type="CTD" id="8625"/>
<dbReference type="InterPro" id="IPR029201">
    <property type="entry name" value="Jiraiya"/>
</dbReference>
<keyword evidence="2" id="KW-0812">Transmembrane</keyword>
<sequence length="301" mass="32271">MTPAAYAQGCSAALALLGLLSAVMSLLSAALVFQLRAEQAAMKASAAVPAEASLVLAPVSAVLAALSLVLSLSSAAACLLHSYFAADVCGGDGDTRGADWFLLDSRAVRHVAVGLFCVGVSVYLAAMSIYMLLVFEIETGIASVCVLSSGVLVLLIIVVHSRVRAAQAARRCRSERMPTTYKNEHEINPRVHQPETRHRDQFRRQGSQSSMRRQLPYPAGAEPRQQQPPPPPLSPLAEWQSRASERESYRPSGSVPRMHRTLSAESGMLQVPSKPWNGVNSEMRTVLARKAGVIGKDSTLV</sequence>
<dbReference type="PANTHER" id="PTHR36132">
    <property type="entry name" value="TRANSMEMBRANE PROTEIN 221"/>
    <property type="match status" value="1"/>
</dbReference>
<keyword evidence="2" id="KW-0472">Membrane</keyword>
<dbReference type="AlphaFoldDB" id="A0AAY4EDW8"/>
<keyword evidence="4" id="KW-1185">Reference proteome</keyword>
<dbReference type="Proteomes" id="UP000694580">
    <property type="component" value="Chromosome 13"/>
</dbReference>
<organism evidence="3 4">
    <name type="scientific">Denticeps clupeoides</name>
    <name type="common">denticle herring</name>
    <dbReference type="NCBI Taxonomy" id="299321"/>
    <lineage>
        <taxon>Eukaryota</taxon>
        <taxon>Metazoa</taxon>
        <taxon>Chordata</taxon>
        <taxon>Craniata</taxon>
        <taxon>Vertebrata</taxon>
        <taxon>Euteleostomi</taxon>
        <taxon>Actinopterygii</taxon>
        <taxon>Neopterygii</taxon>
        <taxon>Teleostei</taxon>
        <taxon>Clupei</taxon>
        <taxon>Clupeiformes</taxon>
        <taxon>Denticipitoidei</taxon>
        <taxon>Denticipitidae</taxon>
        <taxon>Denticeps</taxon>
    </lineage>
</organism>
<dbReference type="Ensembl" id="ENSDCDT00010066440.1">
    <property type="protein sequence ID" value="ENSDCDP00010055835.1"/>
    <property type="gene ID" value="ENSDCDG00010031945.1"/>
</dbReference>
<reference evidence="3" key="2">
    <citation type="submission" date="2025-08" db="UniProtKB">
        <authorList>
            <consortium name="Ensembl"/>
        </authorList>
    </citation>
    <scope>IDENTIFICATION</scope>
</reference>
<feature type="compositionally biased region" description="Basic and acidic residues" evidence="1">
    <location>
        <begin position="173"/>
        <end position="203"/>
    </location>
</feature>
<accession>A0AAY4EDW8</accession>
<dbReference type="GeneID" id="114802088"/>
<evidence type="ECO:0008006" key="5">
    <source>
        <dbReference type="Google" id="ProtNLM"/>
    </source>
</evidence>